<evidence type="ECO:0000256" key="1">
    <source>
        <dbReference type="SAM" id="Phobius"/>
    </source>
</evidence>
<feature type="transmembrane region" description="Helical" evidence="1">
    <location>
        <begin position="318"/>
        <end position="336"/>
    </location>
</feature>
<feature type="transmembrane region" description="Helical" evidence="1">
    <location>
        <begin position="90"/>
        <end position="108"/>
    </location>
</feature>
<keyword evidence="1" id="KW-1133">Transmembrane helix</keyword>
<feature type="transmembrane region" description="Helical" evidence="1">
    <location>
        <begin position="114"/>
        <end position="132"/>
    </location>
</feature>
<feature type="transmembrane region" description="Helical" evidence="1">
    <location>
        <begin position="258"/>
        <end position="278"/>
    </location>
</feature>
<dbReference type="EMBL" id="ONZG01000001">
    <property type="protein sequence ID" value="SPJ26967.1"/>
    <property type="molecule type" value="Genomic_DNA"/>
</dbReference>
<organism evidence="2 3">
    <name type="scientific">Falsiruegeria mediterranea M17</name>
    <dbReference type="NCBI Taxonomy" id="1200281"/>
    <lineage>
        <taxon>Bacteria</taxon>
        <taxon>Pseudomonadati</taxon>
        <taxon>Pseudomonadota</taxon>
        <taxon>Alphaproteobacteria</taxon>
        <taxon>Rhodobacterales</taxon>
        <taxon>Roseobacteraceae</taxon>
        <taxon>Falsiruegeria</taxon>
    </lineage>
</organism>
<proteinExistence type="predicted"/>
<feature type="transmembrane region" description="Helical" evidence="1">
    <location>
        <begin position="35"/>
        <end position="54"/>
    </location>
</feature>
<evidence type="ECO:0000313" key="3">
    <source>
        <dbReference type="Proteomes" id="UP000244898"/>
    </source>
</evidence>
<feature type="transmembrane region" description="Helical" evidence="1">
    <location>
        <begin position="60"/>
        <end position="78"/>
    </location>
</feature>
<feature type="transmembrane region" description="Helical" evidence="1">
    <location>
        <begin position="229"/>
        <end position="246"/>
    </location>
</feature>
<feature type="transmembrane region" description="Helical" evidence="1">
    <location>
        <begin position="343"/>
        <end position="361"/>
    </location>
</feature>
<dbReference type="OrthoDB" id="7264924at2"/>
<keyword evidence="1" id="KW-0812">Transmembrane</keyword>
<gene>
    <name evidence="2" type="ORF">TRM7615_00439</name>
</gene>
<reference evidence="3" key="1">
    <citation type="submission" date="2018-03" db="EMBL/GenBank/DDBJ databases">
        <authorList>
            <person name="Rodrigo-Torres L."/>
            <person name="Arahal R. D."/>
            <person name="Lucena T."/>
        </authorList>
    </citation>
    <scope>NUCLEOTIDE SEQUENCE [LARGE SCALE GENOMIC DNA]</scope>
    <source>
        <strain evidence="3">CECT 7615</strain>
    </source>
</reference>
<name>A0A2R8C3I2_9RHOB</name>
<feature type="transmembrane region" description="Helical" evidence="1">
    <location>
        <begin position="367"/>
        <end position="385"/>
    </location>
</feature>
<dbReference type="RefSeq" id="WP_108785480.1">
    <property type="nucleotide sequence ID" value="NZ_ONZG01000001.1"/>
</dbReference>
<sequence>MHVVADTTALVEDGVLAPEQALEIETRSRDVMIKLAVNAILCFGIIAATAGFIFWLANAVAVSITGVLMLVLGLLILAKGAEAYRMFGNSAILIGAGMLMGGASIELVDKYEQLAGWIMTPAGAFVTILGVWRWRSGALSAAFVLGAVILMGLSMHLIGIELLVMQHQIGSPLRNLILLYYAIAVATIGWMIDVRLVTALAIVPFAQMLETGTAYFHAAYVFYSPEPTLTIVQMIALITACLWGARKTADRDARHLRILAVLGFIVANLCALVGSLWGDVVGETIWGPGRYSDGYPDWESYRAAREAFRDQALTIPDGAYAILWAVVLAAVIIWSARHSQRGLFNAGLTFAAIHGYTQMFESFADRPLAYLLGGLAAIPLAWGVWRLNQRMRAHPS</sequence>
<evidence type="ECO:0008006" key="4">
    <source>
        <dbReference type="Google" id="ProtNLM"/>
    </source>
</evidence>
<keyword evidence="1" id="KW-0472">Membrane</keyword>
<feature type="transmembrane region" description="Helical" evidence="1">
    <location>
        <begin position="172"/>
        <end position="192"/>
    </location>
</feature>
<feature type="transmembrane region" description="Helical" evidence="1">
    <location>
        <begin position="199"/>
        <end position="223"/>
    </location>
</feature>
<dbReference type="Proteomes" id="UP000244898">
    <property type="component" value="Unassembled WGS sequence"/>
</dbReference>
<protein>
    <recommendedName>
        <fullName evidence="4">DUF2157 domain-containing protein</fullName>
    </recommendedName>
</protein>
<evidence type="ECO:0000313" key="2">
    <source>
        <dbReference type="EMBL" id="SPJ26967.1"/>
    </source>
</evidence>
<accession>A0A2R8C3I2</accession>
<feature type="transmembrane region" description="Helical" evidence="1">
    <location>
        <begin position="139"/>
        <end position="160"/>
    </location>
</feature>
<dbReference type="AlphaFoldDB" id="A0A2R8C3I2"/>
<keyword evidence="3" id="KW-1185">Reference proteome</keyword>